<feature type="compositionally biased region" description="Polar residues" evidence="1">
    <location>
        <begin position="260"/>
        <end position="275"/>
    </location>
</feature>
<dbReference type="EMBL" id="AACS02000004">
    <property type="protein sequence ID" value="EAU83161.2"/>
    <property type="molecule type" value="Genomic_DNA"/>
</dbReference>
<dbReference type="HOGENOM" id="CLU_539695_0_0_1"/>
<gene>
    <name evidence="2" type="ORF">CC1G_07843</name>
</gene>
<accession>A8P410</accession>
<comment type="caution">
    <text evidence="2">The sequence shown here is derived from an EMBL/GenBank/DDBJ whole genome shotgun (WGS) entry which is preliminary data.</text>
</comment>
<dbReference type="OrthoDB" id="10653241at2759"/>
<evidence type="ECO:0000256" key="1">
    <source>
        <dbReference type="SAM" id="MobiDB-lite"/>
    </source>
</evidence>
<organism evidence="2 3">
    <name type="scientific">Coprinopsis cinerea (strain Okayama-7 / 130 / ATCC MYA-4618 / FGSC 9003)</name>
    <name type="common">Inky cap fungus</name>
    <name type="synonym">Hormographiella aspergillata</name>
    <dbReference type="NCBI Taxonomy" id="240176"/>
    <lineage>
        <taxon>Eukaryota</taxon>
        <taxon>Fungi</taxon>
        <taxon>Dikarya</taxon>
        <taxon>Basidiomycota</taxon>
        <taxon>Agaricomycotina</taxon>
        <taxon>Agaricomycetes</taxon>
        <taxon>Agaricomycetidae</taxon>
        <taxon>Agaricales</taxon>
        <taxon>Agaricineae</taxon>
        <taxon>Psathyrellaceae</taxon>
        <taxon>Coprinopsis</taxon>
    </lineage>
</organism>
<proteinExistence type="predicted"/>
<dbReference type="RefSeq" id="XP_001838652.2">
    <property type="nucleotide sequence ID" value="XM_001838600.2"/>
</dbReference>
<evidence type="ECO:0000313" key="3">
    <source>
        <dbReference type="Proteomes" id="UP000001861"/>
    </source>
</evidence>
<dbReference type="Proteomes" id="UP000001861">
    <property type="component" value="Unassembled WGS sequence"/>
</dbReference>
<feature type="region of interest" description="Disordered" evidence="1">
    <location>
        <begin position="248"/>
        <end position="276"/>
    </location>
</feature>
<keyword evidence="3" id="KW-1185">Reference proteome</keyword>
<sequence length="519" mass="57739">MGSSNHPSFPPEIVYRILDYVFRGVPSIHTQRCCEFGLRLRTDPPRILLSSFDYDFPPFRTQDVVNCSLVNRIFRGYTLAQILHRIVVTKPHQIEELQALTGPSMANGDGLSKSIPSPRLDMIKSLSFIDNAVGSHGAELAIEVPTAFIRELVSSLDEITLSASEGRAWSECSPVFRTTIELAVSSPQLKSLSIRGVYFPFASFNRVLSPNLVHLELSVGAGNEGSTTVGDIRDSYRAPWMVELGIAPPTSDTDQDMVDLTSTSNDDTHPGTSTEPIPIDFNVQVLKTDAGTSAVDAIQYLLALPGQRPFKPQFPLLETLDLEGSSLSRDPTQQFLAHLQTLKAPNLSHIRIPASAFAQDIRTAYTSLLMTPFKHVEFIQYLGAATPDTIAWALEQSQPAVLNDLETVTISFLNAPTITTTQDGHDENPDNEVLEALKYVDPLDFISAMQFAIDWWRLSDVLQADKATRFPKWHTLVLDLRKVKGLQETDTWLWMLEEQIQTWLPAIPLGELQLSILRD</sequence>
<dbReference type="KEGG" id="cci:CC1G_07843"/>
<dbReference type="AlphaFoldDB" id="A8P410"/>
<name>A8P410_COPC7</name>
<protein>
    <submittedName>
        <fullName evidence="2">Uncharacterized protein</fullName>
    </submittedName>
</protein>
<reference evidence="2 3" key="1">
    <citation type="journal article" date="2010" name="Proc. Natl. Acad. Sci. U.S.A.">
        <title>Insights into evolution of multicellular fungi from the assembled chromosomes of the mushroom Coprinopsis cinerea (Coprinus cinereus).</title>
        <authorList>
            <person name="Stajich J.E."/>
            <person name="Wilke S.K."/>
            <person name="Ahren D."/>
            <person name="Au C.H."/>
            <person name="Birren B.W."/>
            <person name="Borodovsky M."/>
            <person name="Burns C."/>
            <person name="Canback B."/>
            <person name="Casselton L.A."/>
            <person name="Cheng C.K."/>
            <person name="Deng J."/>
            <person name="Dietrich F.S."/>
            <person name="Fargo D.C."/>
            <person name="Farman M.L."/>
            <person name="Gathman A.C."/>
            <person name="Goldberg J."/>
            <person name="Guigo R."/>
            <person name="Hoegger P.J."/>
            <person name="Hooker J.B."/>
            <person name="Huggins A."/>
            <person name="James T.Y."/>
            <person name="Kamada T."/>
            <person name="Kilaru S."/>
            <person name="Kodira C."/>
            <person name="Kues U."/>
            <person name="Kupfer D."/>
            <person name="Kwan H.S."/>
            <person name="Lomsadze A."/>
            <person name="Li W."/>
            <person name="Lilly W.W."/>
            <person name="Ma L.J."/>
            <person name="Mackey A.J."/>
            <person name="Manning G."/>
            <person name="Martin F."/>
            <person name="Muraguchi H."/>
            <person name="Natvig D.O."/>
            <person name="Palmerini H."/>
            <person name="Ramesh M.A."/>
            <person name="Rehmeyer C.J."/>
            <person name="Roe B.A."/>
            <person name="Shenoy N."/>
            <person name="Stanke M."/>
            <person name="Ter-Hovhannisyan V."/>
            <person name="Tunlid A."/>
            <person name="Velagapudi R."/>
            <person name="Vision T.J."/>
            <person name="Zeng Q."/>
            <person name="Zolan M.E."/>
            <person name="Pukkila P.J."/>
        </authorList>
    </citation>
    <scope>NUCLEOTIDE SEQUENCE [LARGE SCALE GENOMIC DNA]</scope>
    <source>
        <strain evidence="3">Okayama-7 / 130 / ATCC MYA-4618 / FGSC 9003</strain>
    </source>
</reference>
<dbReference type="InParanoid" id="A8P410"/>
<evidence type="ECO:0000313" key="2">
    <source>
        <dbReference type="EMBL" id="EAU83161.2"/>
    </source>
</evidence>
<dbReference type="GeneID" id="6015245"/>
<dbReference type="VEuPathDB" id="FungiDB:CC1G_07843"/>